<accession>A9NL58</accession>
<protein>
    <recommendedName>
        <fullName evidence="3">Fiber protein Fb11</fullName>
    </recommendedName>
</protein>
<evidence type="ECO:0008006" key="3">
    <source>
        <dbReference type="Google" id="ProtNLM"/>
    </source>
</evidence>
<keyword evidence="1" id="KW-1133">Transmembrane helix</keyword>
<name>A9NL58_PICSI</name>
<keyword evidence="1" id="KW-0472">Membrane</keyword>
<keyword evidence="1" id="KW-0812">Transmembrane</keyword>
<feature type="transmembrane region" description="Helical" evidence="1">
    <location>
        <begin position="16"/>
        <end position="34"/>
    </location>
</feature>
<dbReference type="PANTHER" id="PTHR36026">
    <property type="entry name" value="OS05G0542100 PROTEIN"/>
    <property type="match status" value="1"/>
</dbReference>
<dbReference type="CDD" id="cd22904">
    <property type="entry name" value="NDUFA3_plant"/>
    <property type="match status" value="1"/>
</dbReference>
<evidence type="ECO:0000256" key="1">
    <source>
        <dbReference type="SAM" id="Phobius"/>
    </source>
</evidence>
<dbReference type="InterPro" id="IPR059243">
    <property type="entry name" value="At2g46540-like"/>
</dbReference>
<dbReference type="EMBL" id="EF081990">
    <property type="protein sequence ID" value="ABK21369.1"/>
    <property type="molecule type" value="mRNA"/>
</dbReference>
<dbReference type="AlphaFoldDB" id="A9NL58"/>
<reference evidence="2" key="1">
    <citation type="journal article" date="2008" name="BMC Genomics">
        <title>A conifer genomics resource of 200,000 spruce (Picea spp.) ESTs and 6,464 high-quality, sequence-finished full-length cDNAs for Sitka spruce (Picea sitchensis).</title>
        <authorList>
            <person name="Ralph S.G."/>
            <person name="Chun H.J."/>
            <person name="Kolosova N."/>
            <person name="Cooper D."/>
            <person name="Oddy C."/>
            <person name="Ritland C.E."/>
            <person name="Kirkpatrick R."/>
            <person name="Moore R."/>
            <person name="Barber S."/>
            <person name="Holt R.A."/>
            <person name="Jones S.J."/>
            <person name="Marra M.A."/>
            <person name="Douglas C.J."/>
            <person name="Ritland K."/>
            <person name="Bohlmann J."/>
        </authorList>
    </citation>
    <scope>NUCLEOTIDE SEQUENCE</scope>
    <source>
        <tissue evidence="2">Green portion of the leader tissue</tissue>
    </source>
</reference>
<dbReference type="PANTHER" id="PTHR36026:SF1">
    <property type="entry name" value="OS05G0542100 PROTEIN"/>
    <property type="match status" value="1"/>
</dbReference>
<evidence type="ECO:0000313" key="2">
    <source>
        <dbReference type="EMBL" id="ABK21369.1"/>
    </source>
</evidence>
<sequence>MGFADKLRVFIVKEPVVFASCFIGGIGLILPAFVRPILDSMDSSEAVPQPSLNKVVAGMTGKKLE</sequence>
<proteinExistence type="evidence at transcript level"/>
<organism evidence="2">
    <name type="scientific">Picea sitchensis</name>
    <name type="common">Sitka spruce</name>
    <name type="synonym">Pinus sitchensis</name>
    <dbReference type="NCBI Taxonomy" id="3332"/>
    <lineage>
        <taxon>Eukaryota</taxon>
        <taxon>Viridiplantae</taxon>
        <taxon>Streptophyta</taxon>
        <taxon>Embryophyta</taxon>
        <taxon>Tracheophyta</taxon>
        <taxon>Spermatophyta</taxon>
        <taxon>Pinopsida</taxon>
        <taxon>Pinidae</taxon>
        <taxon>Conifers I</taxon>
        <taxon>Pinales</taxon>
        <taxon>Pinaceae</taxon>
        <taxon>Picea</taxon>
    </lineage>
</organism>